<proteinExistence type="predicted"/>
<dbReference type="AlphaFoldDB" id="A0AAP6E9R4"/>
<dbReference type="RefSeq" id="WP_250206717.1">
    <property type="nucleotide sequence ID" value="NZ_JAETYC010000063.1"/>
</dbReference>
<evidence type="ECO:0008006" key="3">
    <source>
        <dbReference type="Google" id="ProtNLM"/>
    </source>
</evidence>
<reference evidence="1" key="1">
    <citation type="submission" date="2023-10" db="EMBL/GenBank/DDBJ databases">
        <title>Draft Genome Sequence of a Shiga toxin-producing Escherichia coli strain from deer meat showing an IS-element integration in the B-subunit of the Shiga toxin Stx2b gene.</title>
        <authorList>
            <person name="Projahn M."/>
            <person name="Borowiak M."/>
        </authorList>
    </citation>
    <scope>NUCLEOTIDE SEQUENCE</scope>
    <source>
        <strain evidence="1">BfR-EC-18960</strain>
    </source>
</reference>
<dbReference type="EMBL" id="JAWPMK010000002">
    <property type="protein sequence ID" value="MDW9351826.1"/>
    <property type="molecule type" value="Genomic_DNA"/>
</dbReference>
<gene>
    <name evidence="1" type="ORF">R8G00_20110</name>
</gene>
<organism evidence="1 2">
    <name type="scientific">Escherichia coli</name>
    <dbReference type="NCBI Taxonomy" id="562"/>
    <lineage>
        <taxon>Bacteria</taxon>
        <taxon>Pseudomonadati</taxon>
        <taxon>Pseudomonadota</taxon>
        <taxon>Gammaproteobacteria</taxon>
        <taxon>Enterobacterales</taxon>
        <taxon>Enterobacteriaceae</taxon>
        <taxon>Escherichia</taxon>
    </lineage>
</organism>
<evidence type="ECO:0000313" key="1">
    <source>
        <dbReference type="EMBL" id="MDW9351826.1"/>
    </source>
</evidence>
<sequence length="187" mass="21040">MTQASLPGGFTIEEAKELHEDLVRSHISKALSGEKMKKKDLDADLCWIHGVIVQASWFVKASLEQNALTGNSQVIPDDGREQFETLIRFHADDKNHETLLLRANEGMNYRDPNVDLAWIFWKSSREHILPGKSDNNPALGDQVSELTMLVKRLASSLKSVNKSSKLPDKAMDYLKRNGLISAEDILR</sequence>
<accession>A0AAP6E9R4</accession>
<name>A0AAP6E9R4_ECOLX</name>
<dbReference type="Proteomes" id="UP001271591">
    <property type="component" value="Unassembled WGS sequence"/>
</dbReference>
<protein>
    <recommendedName>
        <fullName evidence="3">Prophage protein</fullName>
    </recommendedName>
</protein>
<comment type="caution">
    <text evidence="1">The sequence shown here is derived from an EMBL/GenBank/DDBJ whole genome shotgun (WGS) entry which is preliminary data.</text>
</comment>
<evidence type="ECO:0000313" key="2">
    <source>
        <dbReference type="Proteomes" id="UP001271591"/>
    </source>
</evidence>